<evidence type="ECO:0000313" key="2">
    <source>
        <dbReference type="EMBL" id="KAJ1110368.1"/>
    </source>
</evidence>
<dbReference type="Proteomes" id="UP001066276">
    <property type="component" value="Chromosome 9"/>
</dbReference>
<feature type="transmembrane region" description="Helical" evidence="1">
    <location>
        <begin position="22"/>
        <end position="39"/>
    </location>
</feature>
<reference evidence="2" key="1">
    <citation type="journal article" date="2022" name="bioRxiv">
        <title>Sequencing and chromosome-scale assembly of the giantPleurodeles waltlgenome.</title>
        <authorList>
            <person name="Brown T."/>
            <person name="Elewa A."/>
            <person name="Iarovenko S."/>
            <person name="Subramanian E."/>
            <person name="Araus A.J."/>
            <person name="Petzold A."/>
            <person name="Susuki M."/>
            <person name="Suzuki K.-i.T."/>
            <person name="Hayashi T."/>
            <person name="Toyoda A."/>
            <person name="Oliveira C."/>
            <person name="Osipova E."/>
            <person name="Leigh N.D."/>
            <person name="Simon A."/>
            <person name="Yun M.H."/>
        </authorList>
    </citation>
    <scope>NUCLEOTIDE SEQUENCE</scope>
    <source>
        <strain evidence="2">20211129_DDA</strain>
        <tissue evidence="2">Liver</tissue>
    </source>
</reference>
<keyword evidence="3" id="KW-1185">Reference proteome</keyword>
<feature type="non-terminal residue" evidence="2">
    <location>
        <position position="51"/>
    </location>
</feature>
<dbReference type="AlphaFoldDB" id="A0AAV7NB07"/>
<evidence type="ECO:0000313" key="3">
    <source>
        <dbReference type="Proteomes" id="UP001066276"/>
    </source>
</evidence>
<evidence type="ECO:0000256" key="1">
    <source>
        <dbReference type="SAM" id="Phobius"/>
    </source>
</evidence>
<organism evidence="2 3">
    <name type="scientific">Pleurodeles waltl</name>
    <name type="common">Iberian ribbed newt</name>
    <dbReference type="NCBI Taxonomy" id="8319"/>
    <lineage>
        <taxon>Eukaryota</taxon>
        <taxon>Metazoa</taxon>
        <taxon>Chordata</taxon>
        <taxon>Craniata</taxon>
        <taxon>Vertebrata</taxon>
        <taxon>Euteleostomi</taxon>
        <taxon>Amphibia</taxon>
        <taxon>Batrachia</taxon>
        <taxon>Caudata</taxon>
        <taxon>Salamandroidea</taxon>
        <taxon>Salamandridae</taxon>
        <taxon>Pleurodelinae</taxon>
        <taxon>Pleurodeles</taxon>
    </lineage>
</organism>
<accession>A0AAV7NB07</accession>
<name>A0AAV7NB07_PLEWA</name>
<proteinExistence type="predicted"/>
<comment type="caution">
    <text evidence="2">The sequence shown here is derived from an EMBL/GenBank/DDBJ whole genome shotgun (WGS) entry which is preliminary data.</text>
</comment>
<keyword evidence="1" id="KW-0472">Membrane</keyword>
<protein>
    <submittedName>
        <fullName evidence="2">Uncharacterized protein</fullName>
    </submittedName>
</protein>
<sequence length="51" mass="5859">NDAYLLRNSSIPHLMAPLLRDRAWLIGMYCVICVPLYSAHSTPPSRFTYSF</sequence>
<feature type="non-terminal residue" evidence="2">
    <location>
        <position position="1"/>
    </location>
</feature>
<dbReference type="EMBL" id="JANPWB010000013">
    <property type="protein sequence ID" value="KAJ1110368.1"/>
    <property type="molecule type" value="Genomic_DNA"/>
</dbReference>
<keyword evidence="1" id="KW-0812">Transmembrane</keyword>
<keyword evidence="1" id="KW-1133">Transmembrane helix</keyword>
<gene>
    <name evidence="2" type="ORF">NDU88_007720</name>
</gene>